<reference evidence="5" key="1">
    <citation type="submission" date="2025-08" db="UniProtKB">
        <authorList>
            <consortium name="RefSeq"/>
        </authorList>
    </citation>
    <scope>IDENTIFICATION</scope>
    <source>
        <tissue evidence="5">Lung</tissue>
    </source>
</reference>
<dbReference type="PANTHER" id="PTHR16305:SF28">
    <property type="entry name" value="GUANYLATE CYCLASE DOMAIN-CONTAINING PROTEIN"/>
    <property type="match status" value="1"/>
</dbReference>
<proteinExistence type="predicted"/>
<dbReference type="InterPro" id="IPR029787">
    <property type="entry name" value="Nucleotide_cyclase"/>
</dbReference>
<sequence>MAHASNGGIRSSWRGILKARCLLTTLISYDKVTHLVEEGEALVIVCLAFYKAFDTAAHRARAVATGGLPHGFRKKAPHNSAFPSFSTVVLDFGGDILKFGGDAVLVLWRASEAQLPQTISLVLQCCQQIQKKHGSRDTHVGQKLHLKIGISAGQMTVLAAGDRYHQQYFICSQALEEVMNAQNLAVKSEVIVSPTCWKLCEQEKIQTRLLGGKRVLKVQRMEHMSGSERQDAAGQFEQHAKMQRLERIAEAVAAIPSFQGMALAKQLQRGAGGNAKESLLCFAQCQPRLSTPL</sequence>
<dbReference type="GO" id="GO:0005737">
    <property type="term" value="C:cytoplasm"/>
    <property type="evidence" value="ECO:0007669"/>
    <property type="project" value="TreeGrafter"/>
</dbReference>
<dbReference type="RefSeq" id="XP_032062249.1">
    <property type="nucleotide sequence ID" value="XM_032206358.1"/>
</dbReference>
<keyword evidence="2" id="KW-0067">ATP-binding</keyword>
<keyword evidence="1" id="KW-0547">Nucleotide-binding</keyword>
<dbReference type="Gene3D" id="3.30.70.1230">
    <property type="entry name" value="Nucleotide cyclase"/>
    <property type="match status" value="1"/>
</dbReference>
<evidence type="ECO:0000256" key="2">
    <source>
        <dbReference type="ARBA" id="ARBA00022840"/>
    </source>
</evidence>
<dbReference type="GO" id="GO:0004016">
    <property type="term" value="F:adenylate cyclase activity"/>
    <property type="evidence" value="ECO:0007669"/>
    <property type="project" value="TreeGrafter"/>
</dbReference>
<dbReference type="PANTHER" id="PTHR16305">
    <property type="entry name" value="TESTICULAR SOLUBLE ADENYLYL CYCLASE"/>
    <property type="match status" value="1"/>
</dbReference>
<dbReference type="KEGG" id="aful:116501001"/>
<dbReference type="InParanoid" id="A0A6J3EGA0"/>
<dbReference type="GeneID" id="116501001"/>
<dbReference type="SUPFAM" id="SSF55073">
    <property type="entry name" value="Nucleotide cyclase"/>
    <property type="match status" value="1"/>
</dbReference>
<keyword evidence="3" id="KW-0456">Lyase</keyword>
<dbReference type="FunFam" id="3.30.70.1230:FF:000021">
    <property type="entry name" value="Adenylate cyclase type 10"/>
    <property type="match status" value="1"/>
</dbReference>
<accession>A0A6J3EGA0</accession>
<keyword evidence="4" id="KW-1185">Reference proteome</keyword>
<dbReference type="Proteomes" id="UP000504639">
    <property type="component" value="Chromosome Z"/>
</dbReference>
<name>A0A6J3EGA0_AYTFU</name>
<dbReference type="AlphaFoldDB" id="A0A6J3EGA0"/>
<evidence type="ECO:0000313" key="4">
    <source>
        <dbReference type="Proteomes" id="UP000504639"/>
    </source>
</evidence>
<gene>
    <name evidence="5" type="primary">LOC116501001</name>
</gene>
<protein>
    <submittedName>
        <fullName evidence="5">Uncharacterized protein LOC116501001</fullName>
    </submittedName>
</protein>
<organism evidence="4 5">
    <name type="scientific">Aythya fuligula</name>
    <name type="common">Tufted duck</name>
    <name type="synonym">Anas fuligula</name>
    <dbReference type="NCBI Taxonomy" id="219594"/>
    <lineage>
        <taxon>Eukaryota</taxon>
        <taxon>Metazoa</taxon>
        <taxon>Chordata</taxon>
        <taxon>Craniata</taxon>
        <taxon>Vertebrata</taxon>
        <taxon>Euteleostomi</taxon>
        <taxon>Archelosauria</taxon>
        <taxon>Archosauria</taxon>
        <taxon>Dinosauria</taxon>
        <taxon>Saurischia</taxon>
        <taxon>Theropoda</taxon>
        <taxon>Coelurosauria</taxon>
        <taxon>Aves</taxon>
        <taxon>Neognathae</taxon>
        <taxon>Galloanserae</taxon>
        <taxon>Anseriformes</taxon>
        <taxon>Anatidae</taxon>
        <taxon>Aythyinae</taxon>
        <taxon>Aythya</taxon>
    </lineage>
</organism>
<evidence type="ECO:0000256" key="1">
    <source>
        <dbReference type="ARBA" id="ARBA00022741"/>
    </source>
</evidence>
<evidence type="ECO:0000313" key="5">
    <source>
        <dbReference type="RefSeq" id="XP_032062249.1"/>
    </source>
</evidence>
<evidence type="ECO:0000256" key="3">
    <source>
        <dbReference type="ARBA" id="ARBA00023239"/>
    </source>
</evidence>
<dbReference type="GO" id="GO:0005524">
    <property type="term" value="F:ATP binding"/>
    <property type="evidence" value="ECO:0007669"/>
    <property type="project" value="UniProtKB-KW"/>
</dbReference>